<dbReference type="PANTHER" id="PTHR23159:SF31">
    <property type="entry name" value="CENTROSOME-ASSOCIATED PROTEIN CEP250 ISOFORM X1"/>
    <property type="match status" value="1"/>
</dbReference>
<feature type="compositionally biased region" description="Basic and acidic residues" evidence="2">
    <location>
        <begin position="520"/>
        <end position="530"/>
    </location>
</feature>
<feature type="coiled-coil region" evidence="1">
    <location>
        <begin position="1787"/>
        <end position="1913"/>
    </location>
</feature>
<keyword evidence="4" id="KW-1185">Reference proteome</keyword>
<feature type="region of interest" description="Disordered" evidence="2">
    <location>
        <begin position="435"/>
        <end position="531"/>
    </location>
</feature>
<dbReference type="Proteomes" id="UP001165160">
    <property type="component" value="Unassembled WGS sequence"/>
</dbReference>
<feature type="coiled-coil region" evidence="1">
    <location>
        <begin position="1347"/>
        <end position="1381"/>
    </location>
</feature>
<feature type="coiled-coil region" evidence="1">
    <location>
        <begin position="1105"/>
        <end position="1224"/>
    </location>
</feature>
<feature type="region of interest" description="Disordered" evidence="2">
    <location>
        <begin position="2139"/>
        <end position="2159"/>
    </location>
</feature>
<organism evidence="3 4">
    <name type="scientific">Triparma verrucosa</name>
    <dbReference type="NCBI Taxonomy" id="1606542"/>
    <lineage>
        <taxon>Eukaryota</taxon>
        <taxon>Sar</taxon>
        <taxon>Stramenopiles</taxon>
        <taxon>Ochrophyta</taxon>
        <taxon>Bolidophyceae</taxon>
        <taxon>Parmales</taxon>
        <taxon>Triparmaceae</taxon>
        <taxon>Triparma</taxon>
    </lineage>
</organism>
<evidence type="ECO:0000256" key="1">
    <source>
        <dbReference type="SAM" id="Coils"/>
    </source>
</evidence>
<feature type="region of interest" description="Disordered" evidence="2">
    <location>
        <begin position="1031"/>
        <end position="1051"/>
    </location>
</feature>
<feature type="region of interest" description="Disordered" evidence="2">
    <location>
        <begin position="244"/>
        <end position="272"/>
    </location>
</feature>
<feature type="coiled-coil region" evidence="1">
    <location>
        <begin position="1547"/>
        <end position="1589"/>
    </location>
</feature>
<evidence type="ECO:0000313" key="4">
    <source>
        <dbReference type="Proteomes" id="UP001165160"/>
    </source>
</evidence>
<feature type="compositionally biased region" description="Basic and acidic residues" evidence="2">
    <location>
        <begin position="1693"/>
        <end position="1706"/>
    </location>
</feature>
<feature type="coiled-coil region" evidence="1">
    <location>
        <begin position="1979"/>
        <end position="2127"/>
    </location>
</feature>
<evidence type="ECO:0000256" key="2">
    <source>
        <dbReference type="SAM" id="MobiDB-lite"/>
    </source>
</evidence>
<keyword evidence="1" id="KW-0175">Coiled coil</keyword>
<sequence>MSSLSWSQTASLLYTEALLPGATSSHRCSIKVLDTAFLEPKSGGAPDEVKVAGWVYTSKKGEMTRKKKEHLSLTKVYERFTRFALANPDNANGEKYVAVVHPRGEGMRRIMEHSDLQAASESNSTTGSPLLADCSALQCYLRPQDGVDHLYRSTFDGENVAVHIVKNIVRDGVGVKENIKVTMMNEDLLEELKSNAIKLKTHIEAAMAGGKKGPQRVMSLTADFVLDDNRQLWLCCVNNVSVMPTSSSDSDELEEKKMTSPSRPSLPSLDADVRPVSVSKGRSIFVKKGSGSNAVWVCNKGVHELVGLNCWSDTHDDGTHTIRMQALLEKWAGNDPLRGPPDPHQAMEKEARSKERYKVSYKSVLLAQESEEFLKGNIKAESGAGLASKWRKADRACQSSLSAKKSYYDEITVDGNCYQICLKLDALRSSDFEIGGPASPVPQHGIRHESRPVSEGDGGVGGKRKNKKANKTGGLNSPPSSAGSSKRSIPSREAFAEPKNLKKANKVYMSADPRSKKGREKAQQGKKMKDMTAPVDPVELQKFMMQKDQQQSPSHHQQQQRIVQENENAHASRIDAMLKKKRIEKDLHERTAVARAKDEGLALEELQNYKIQQDYEAEQAQENFDSRAGMSQSEMDFLSRRGMPDLHQSAGPPSFPKPVIHHSLDNFPAAGRPPAAGADSNSEVVNAMRDRIVQMEKHVETLKSKAKGAEEQALRSSSSAKDANKKLMLATKKFTRALEEKEEEYKSSLLRVGSELNDSRATEAELRAKLASVANTTKSDNMNSSYQQELLSKVQSLHAELTNNQRRWNEEKRKLMSEQAAANQNLSGSHRNQIAELREEIAGLEDKVTDMNEAVRNVEKDKSLLNQKVADAERKKIHAVGDAEKLRSDVKTLQQSLQATQSLDLAQGDLYKDGESTIAALQATSDARIRTLNNKVEYLKAQLASEASLKDEYGKTIVELRQEKDEMVKNHRDKLKEMESLKEREINEAQEQLRQSMDGPINEVSHLQSKVAALQAQLGDAMQDIAMSRKKEEAARGETSKERSRISSVQHELNMAKNELESAREEVAILKENSSNNSANEAMLRRLDNERQYLKNQLTSEVTCKNELQETLERTTRQLGEMKMAWKSESDSLTGKIRQEAERRDAIETELQSKNQSLQAEVKTQSAQLSELKSAYVKTRDQLRLDQASVENMRVTSQRLAEELKGAQDELVRTRQAEEETNKRHSQNMQTVTSTVAQAEAARKLETERLQNELRSSLQKTSETQMMMLDLRDQMGLQQMAALKTRAAQTVGTAMLKWMNQQQAQAFSTWTRNLMMHKARDVAGQQIKQAVSATEERMKEEREMACRMVMKKMAAEKEEAIRRMEEEAAEHRKKLVKAAQEDIERAVANERMRSNNLIKEQKLLWDQNMAQTLQNHKKAIEEMVEAHNNHQQSIKNGIAKDIERAVFEAERQFLVRQNELIAENDERWKHMLSENEKRIAEDNKNAKQLREEEFDKAMKDRERQFEGEKDIMRKQFDLEMEQAVKKEEKRMLGELTKAVAEESYKNQQEFNREVKRMRDDMDAAREQAEENLKMEKKRWDESLDKQKIEWEEDIAAQHADRLREIGDAEKDKRQKAVRLEAGKWQKALRETEDRIEAERLASFKKGVAERDITAQKEVSDLKAAANMALEKVKQSAKDSLKQALSESASQLKLAREHAAREKEDAIAKGLKEANEDKIKAVDDAISVFSKNAEKKRTEAVEAAVSREQMATKRVQAELESVTQSWRRDQSELVEAKQQIDHLKVNGKSELKNHLLAAEEAAARARESFELQLADSLKRQKDQLEDIKSKELSEQESKFADEKDIAIKETQKNANKEMEEALGALEAESEKLISSLEQAMAGLRRSKQETENELAETKGMLEENEDTIYDLQQEAKMNQKSTSFSLLKLTTGAIRQRINYLKMLDDKDKDLANEKVFLAREHDRSDQKRQQEIAVLEGILEACKQQRELMHETLVNHKRETLVEHKVQSGVISRELEQLAMERDAVEGQREAIIAQLKTMEDSLKDLEDQINVHSKTSTIQGGRVNVSHARKKRRLDEEFEQLLDNIENKREELSSVDAKLKEIMDGKEEAEDRMKGLERMLVEVLVEQQKKLLSILSQRPEDVARKMREDEKGGGGGGM</sequence>
<dbReference type="PANTHER" id="PTHR23159">
    <property type="entry name" value="CENTROSOMAL PROTEIN 2"/>
    <property type="match status" value="1"/>
</dbReference>
<evidence type="ECO:0000313" key="3">
    <source>
        <dbReference type="EMBL" id="GMH97104.1"/>
    </source>
</evidence>
<gene>
    <name evidence="3" type="ORF">TrVE_jg9065</name>
</gene>
<proteinExistence type="predicted"/>
<feature type="coiled-coil region" evidence="1">
    <location>
        <begin position="798"/>
        <end position="903"/>
    </location>
</feature>
<protein>
    <submittedName>
        <fullName evidence="3">Uncharacterized protein</fullName>
    </submittedName>
</protein>
<feature type="coiled-coil region" evidence="1">
    <location>
        <begin position="685"/>
        <end position="744"/>
    </location>
</feature>
<feature type="compositionally biased region" description="Basic and acidic residues" evidence="2">
    <location>
        <begin position="2139"/>
        <end position="2153"/>
    </location>
</feature>
<feature type="compositionally biased region" description="Low complexity" evidence="2">
    <location>
        <begin position="477"/>
        <end position="488"/>
    </location>
</feature>
<feature type="compositionally biased region" description="Basic and acidic residues" evidence="2">
    <location>
        <begin position="1031"/>
        <end position="1045"/>
    </location>
</feature>
<name>A0A9W7C0R4_9STRA</name>
<accession>A0A9W7C0R4</accession>
<reference evidence="4" key="1">
    <citation type="journal article" date="2023" name="Commun. Biol.">
        <title>Genome analysis of Parmales, the sister group of diatoms, reveals the evolutionary specialization of diatoms from phago-mixotrophs to photoautotrophs.</title>
        <authorList>
            <person name="Ban H."/>
            <person name="Sato S."/>
            <person name="Yoshikawa S."/>
            <person name="Yamada K."/>
            <person name="Nakamura Y."/>
            <person name="Ichinomiya M."/>
            <person name="Sato N."/>
            <person name="Blanc-Mathieu R."/>
            <person name="Endo H."/>
            <person name="Kuwata A."/>
            <person name="Ogata H."/>
        </authorList>
    </citation>
    <scope>NUCLEOTIDE SEQUENCE [LARGE SCALE GENOMIC DNA]</scope>
    <source>
        <strain evidence="4">NIES 3699</strain>
    </source>
</reference>
<feature type="region of interest" description="Disordered" evidence="2">
    <location>
        <begin position="1672"/>
        <end position="1706"/>
    </location>
</feature>
<dbReference type="EMBL" id="BRXX01000195">
    <property type="protein sequence ID" value="GMH97104.1"/>
    <property type="molecule type" value="Genomic_DNA"/>
</dbReference>
<comment type="caution">
    <text evidence="3">The sequence shown here is derived from an EMBL/GenBank/DDBJ whole genome shotgun (WGS) entry which is preliminary data.</text>
</comment>